<dbReference type="AlphaFoldDB" id="A0A517MTQ0"/>
<gene>
    <name evidence="1" type="ORF">HG15A2_15330</name>
</gene>
<evidence type="ECO:0008006" key="3">
    <source>
        <dbReference type="Google" id="ProtNLM"/>
    </source>
</evidence>
<protein>
    <recommendedName>
        <fullName evidence="3">Carboxypeptidase regulatory-like domain-containing protein</fullName>
    </recommendedName>
</protein>
<accession>A0A517MTQ0</accession>
<evidence type="ECO:0000313" key="2">
    <source>
        <dbReference type="Proteomes" id="UP000319852"/>
    </source>
</evidence>
<name>A0A517MTQ0_9BACT</name>
<reference evidence="1 2" key="1">
    <citation type="submission" date="2019-02" db="EMBL/GenBank/DDBJ databases">
        <title>Deep-cultivation of Planctomycetes and their phenomic and genomic characterization uncovers novel biology.</title>
        <authorList>
            <person name="Wiegand S."/>
            <person name="Jogler M."/>
            <person name="Boedeker C."/>
            <person name="Pinto D."/>
            <person name="Vollmers J."/>
            <person name="Rivas-Marin E."/>
            <person name="Kohn T."/>
            <person name="Peeters S.H."/>
            <person name="Heuer A."/>
            <person name="Rast P."/>
            <person name="Oberbeckmann S."/>
            <person name="Bunk B."/>
            <person name="Jeske O."/>
            <person name="Meyerdierks A."/>
            <person name="Storesund J.E."/>
            <person name="Kallscheuer N."/>
            <person name="Luecker S."/>
            <person name="Lage O.M."/>
            <person name="Pohl T."/>
            <person name="Merkel B.J."/>
            <person name="Hornburger P."/>
            <person name="Mueller R.-W."/>
            <person name="Bruemmer F."/>
            <person name="Labrenz M."/>
            <person name="Spormann A.M."/>
            <person name="Op den Camp H."/>
            <person name="Overmann J."/>
            <person name="Amann R."/>
            <person name="Jetten M.S.M."/>
            <person name="Mascher T."/>
            <person name="Medema M.H."/>
            <person name="Devos D.P."/>
            <person name="Kaster A.-K."/>
            <person name="Ovreas L."/>
            <person name="Rohde M."/>
            <person name="Galperin M.Y."/>
            <person name="Jogler C."/>
        </authorList>
    </citation>
    <scope>NUCLEOTIDE SEQUENCE [LARGE SCALE GENOMIC DNA]</scope>
    <source>
        <strain evidence="1 2">HG15A2</strain>
    </source>
</reference>
<proteinExistence type="predicted"/>
<sequence length="139" mass="14965">MNSATHDHYRHRWTLVLAIGVFTLGCAAEVETTQVSGQASYRDKPIAGGVVNFFPATGGRPIAGIVDDQGHYEANLPAGDYTVAVQSSSNLPEGFKEGDPLPPPDPYAVPVKYQLHKKSGLKASIAKQSEVQEVNFELK</sequence>
<evidence type="ECO:0000313" key="1">
    <source>
        <dbReference type="EMBL" id="QDS98260.1"/>
    </source>
</evidence>
<keyword evidence="2" id="KW-1185">Reference proteome</keyword>
<organism evidence="1 2">
    <name type="scientific">Adhaeretor mobilis</name>
    <dbReference type="NCBI Taxonomy" id="1930276"/>
    <lineage>
        <taxon>Bacteria</taxon>
        <taxon>Pseudomonadati</taxon>
        <taxon>Planctomycetota</taxon>
        <taxon>Planctomycetia</taxon>
        <taxon>Pirellulales</taxon>
        <taxon>Lacipirellulaceae</taxon>
        <taxon>Adhaeretor</taxon>
    </lineage>
</organism>
<dbReference type="RefSeq" id="WP_145059274.1">
    <property type="nucleotide sequence ID" value="NZ_CP036263.1"/>
</dbReference>
<dbReference type="EMBL" id="CP036263">
    <property type="protein sequence ID" value="QDS98260.1"/>
    <property type="molecule type" value="Genomic_DNA"/>
</dbReference>
<dbReference type="KEGG" id="amob:HG15A2_15330"/>
<dbReference type="Proteomes" id="UP000319852">
    <property type="component" value="Chromosome"/>
</dbReference>
<dbReference type="OrthoDB" id="286784at2"/>
<dbReference type="SUPFAM" id="SSF117074">
    <property type="entry name" value="Hypothetical protein PA1324"/>
    <property type="match status" value="1"/>
</dbReference>